<evidence type="ECO:0000313" key="2">
    <source>
        <dbReference type="EMBL" id="KAJ4832583.1"/>
    </source>
</evidence>
<dbReference type="InterPro" id="IPR036180">
    <property type="entry name" value="Gelsolin-like_dom_sf"/>
</dbReference>
<organism evidence="2 3">
    <name type="scientific">Turnera subulata</name>
    <dbReference type="NCBI Taxonomy" id="218843"/>
    <lineage>
        <taxon>Eukaryota</taxon>
        <taxon>Viridiplantae</taxon>
        <taxon>Streptophyta</taxon>
        <taxon>Embryophyta</taxon>
        <taxon>Tracheophyta</taxon>
        <taxon>Spermatophyta</taxon>
        <taxon>Magnoliopsida</taxon>
        <taxon>eudicotyledons</taxon>
        <taxon>Gunneridae</taxon>
        <taxon>Pentapetalae</taxon>
        <taxon>rosids</taxon>
        <taxon>fabids</taxon>
        <taxon>Malpighiales</taxon>
        <taxon>Passifloraceae</taxon>
        <taxon>Turnera</taxon>
    </lineage>
</organism>
<dbReference type="InterPro" id="IPR036175">
    <property type="entry name" value="Sec23/24_helical_dom_sf"/>
</dbReference>
<dbReference type="InterPro" id="IPR006900">
    <property type="entry name" value="Sec23/24_helical_dom"/>
</dbReference>
<dbReference type="GO" id="GO:0030127">
    <property type="term" value="C:COPII vesicle coat"/>
    <property type="evidence" value="ECO:0007669"/>
    <property type="project" value="InterPro"/>
</dbReference>
<evidence type="ECO:0000313" key="3">
    <source>
        <dbReference type="Proteomes" id="UP001141552"/>
    </source>
</evidence>
<dbReference type="GO" id="GO:0000149">
    <property type="term" value="F:SNARE binding"/>
    <property type="evidence" value="ECO:0007669"/>
    <property type="project" value="TreeGrafter"/>
</dbReference>
<accession>A0A9Q0FJI3</accession>
<dbReference type="SUPFAM" id="SSF82754">
    <property type="entry name" value="C-terminal, gelsolin-like domain of Sec23/24"/>
    <property type="match status" value="1"/>
</dbReference>
<comment type="caution">
    <text evidence="2">The sequence shown here is derived from an EMBL/GenBank/DDBJ whole genome shotgun (WGS) entry which is preliminary data.</text>
</comment>
<evidence type="ECO:0000259" key="1">
    <source>
        <dbReference type="Pfam" id="PF04815"/>
    </source>
</evidence>
<name>A0A9Q0FJI3_9ROSI</name>
<gene>
    <name evidence="2" type="ORF">Tsubulata_030784</name>
</gene>
<proteinExistence type="predicted"/>
<keyword evidence="3" id="KW-1185">Reference proteome</keyword>
<dbReference type="AlphaFoldDB" id="A0A9Q0FJI3"/>
<reference evidence="2" key="1">
    <citation type="submission" date="2022-02" db="EMBL/GenBank/DDBJ databases">
        <authorList>
            <person name="Henning P.M."/>
            <person name="McCubbin A.G."/>
            <person name="Shore J.S."/>
        </authorList>
    </citation>
    <scope>NUCLEOTIDE SEQUENCE</scope>
    <source>
        <strain evidence="2">F60SS</strain>
        <tissue evidence="2">Leaves</tissue>
    </source>
</reference>
<dbReference type="GO" id="GO:0006886">
    <property type="term" value="P:intracellular protein transport"/>
    <property type="evidence" value="ECO:0007669"/>
    <property type="project" value="InterPro"/>
</dbReference>
<sequence>MNLMTYHFCLTTYKSPIHEIFKQGTVYALFISKFSLVSLAYNNIDILYLEAADEIPASPSLQLRERTTELCFNILHSYRQVSGSFSKDLLLPERLKLLPLYILALSKSLGLQAFGWLDGKSYWRSRVSSISVALAVPLVYPRMMAIHRLLSQEADGTPSTPTIPLSTEFITEDGIFLLENGEDAVIYVGEKVDVCLFQQLFGMHFNDASNQFVLQQYENPSSRKFNDLINGIRRLRCCYLCLHFYKKGDPSEVLFQSYMVEDKNAESLSYVEFLRHIGSKINSKLSKERRVLQI</sequence>
<dbReference type="PANTHER" id="PTHR13803">
    <property type="entry name" value="SEC24-RELATED PROTEIN"/>
    <property type="match status" value="1"/>
</dbReference>
<dbReference type="PANTHER" id="PTHR13803:SF4">
    <property type="entry name" value="SECRETORY 24CD, ISOFORM C"/>
    <property type="match status" value="1"/>
</dbReference>
<dbReference type="EMBL" id="JAKUCV010005120">
    <property type="protein sequence ID" value="KAJ4832583.1"/>
    <property type="molecule type" value="Genomic_DNA"/>
</dbReference>
<dbReference type="OrthoDB" id="49016at2759"/>
<dbReference type="Proteomes" id="UP001141552">
    <property type="component" value="Unassembled WGS sequence"/>
</dbReference>
<dbReference type="GO" id="GO:0090110">
    <property type="term" value="P:COPII-coated vesicle cargo loading"/>
    <property type="evidence" value="ECO:0007669"/>
    <property type="project" value="TreeGrafter"/>
</dbReference>
<feature type="domain" description="Sec23/Sec24 helical" evidence="1">
    <location>
        <begin position="49"/>
        <end position="135"/>
    </location>
</feature>
<dbReference type="Pfam" id="PF04815">
    <property type="entry name" value="Sec23_helical"/>
    <property type="match status" value="1"/>
</dbReference>
<protein>
    <recommendedName>
        <fullName evidence="1">Sec23/Sec24 helical domain-containing protein</fullName>
    </recommendedName>
</protein>
<dbReference type="GO" id="GO:0070971">
    <property type="term" value="C:endoplasmic reticulum exit site"/>
    <property type="evidence" value="ECO:0007669"/>
    <property type="project" value="TreeGrafter"/>
</dbReference>
<reference evidence="2" key="2">
    <citation type="journal article" date="2023" name="Plants (Basel)">
        <title>Annotation of the Turnera subulata (Passifloraceae) Draft Genome Reveals the S-Locus Evolved after the Divergence of Turneroideae from Passifloroideae in a Stepwise Manner.</title>
        <authorList>
            <person name="Henning P.M."/>
            <person name="Roalson E.H."/>
            <person name="Mir W."/>
            <person name="McCubbin A.G."/>
            <person name="Shore J.S."/>
        </authorList>
    </citation>
    <scope>NUCLEOTIDE SEQUENCE</scope>
    <source>
        <strain evidence="2">F60SS</strain>
    </source>
</reference>
<dbReference type="GO" id="GO:0008270">
    <property type="term" value="F:zinc ion binding"/>
    <property type="evidence" value="ECO:0007669"/>
    <property type="project" value="TreeGrafter"/>
</dbReference>
<dbReference type="Gene3D" id="3.40.20.10">
    <property type="entry name" value="Severin"/>
    <property type="match status" value="1"/>
</dbReference>
<dbReference type="InterPro" id="IPR029006">
    <property type="entry name" value="ADF-H/Gelsolin-like_dom_sf"/>
</dbReference>
<dbReference type="InterPro" id="IPR050550">
    <property type="entry name" value="SEC23_SEC24_subfamily"/>
</dbReference>
<dbReference type="SUPFAM" id="SSF81811">
    <property type="entry name" value="Helical domain of Sec23/24"/>
    <property type="match status" value="1"/>
</dbReference>